<dbReference type="SUPFAM" id="SSF50729">
    <property type="entry name" value="PH domain-like"/>
    <property type="match status" value="1"/>
</dbReference>
<dbReference type="InterPro" id="IPR000219">
    <property type="entry name" value="DH_dom"/>
</dbReference>
<evidence type="ECO:0000256" key="1">
    <source>
        <dbReference type="SAM" id="MobiDB-lite"/>
    </source>
</evidence>
<evidence type="ECO:0000313" key="4">
    <source>
        <dbReference type="Proteomes" id="UP000594364"/>
    </source>
</evidence>
<dbReference type="PANTHER" id="PTHR45818:SF3">
    <property type="entry name" value="PROTEIN VAV"/>
    <property type="match status" value="1"/>
</dbReference>
<dbReference type="SUPFAM" id="SSF48065">
    <property type="entry name" value="DBL homology domain (DH-domain)"/>
    <property type="match status" value="1"/>
</dbReference>
<feature type="compositionally biased region" description="Basic and acidic residues" evidence="1">
    <location>
        <begin position="96"/>
        <end position="106"/>
    </location>
</feature>
<proteinExistence type="predicted"/>
<gene>
    <name evidence="3" type="ORF">C2857_001631</name>
</gene>
<dbReference type="GO" id="GO:0005085">
    <property type="term" value="F:guanyl-nucleotide exchange factor activity"/>
    <property type="evidence" value="ECO:0007669"/>
    <property type="project" value="InterPro"/>
</dbReference>
<protein>
    <recommendedName>
        <fullName evidence="2">DH domain-containing protein</fullName>
    </recommendedName>
</protein>
<dbReference type="GO" id="GO:0005737">
    <property type="term" value="C:cytoplasm"/>
    <property type="evidence" value="ECO:0007669"/>
    <property type="project" value="TreeGrafter"/>
</dbReference>
<dbReference type="EMBL" id="CP031387">
    <property type="protein sequence ID" value="QPG99381.1"/>
    <property type="molecule type" value="Genomic_DNA"/>
</dbReference>
<feature type="domain" description="DH" evidence="2">
    <location>
        <begin position="238"/>
        <end position="437"/>
    </location>
</feature>
<feature type="region of interest" description="Disordered" evidence="1">
    <location>
        <begin position="272"/>
        <end position="305"/>
    </location>
</feature>
<evidence type="ECO:0000259" key="2">
    <source>
        <dbReference type="PROSITE" id="PS50010"/>
    </source>
</evidence>
<dbReference type="InterPro" id="IPR035899">
    <property type="entry name" value="DBL_dom_sf"/>
</dbReference>
<dbReference type="OrthoDB" id="8059989at2759"/>
<dbReference type="AlphaFoldDB" id="A0A7S9PV58"/>
<dbReference type="PROSITE" id="PS50010">
    <property type="entry name" value="DH_2"/>
    <property type="match status" value="1"/>
</dbReference>
<dbReference type="Pfam" id="PF00621">
    <property type="entry name" value="RhoGEF"/>
    <property type="match status" value="1"/>
</dbReference>
<dbReference type="Gene3D" id="1.20.900.10">
    <property type="entry name" value="Dbl homology (DH) domain"/>
    <property type="match status" value="1"/>
</dbReference>
<feature type="region of interest" description="Disordered" evidence="1">
    <location>
        <begin position="82"/>
        <end position="109"/>
    </location>
</feature>
<name>A0A7S9PV58_EPIFF</name>
<dbReference type="Proteomes" id="UP000594364">
    <property type="component" value="Chromosome 3"/>
</dbReference>
<sequence length="694" mass="77839">MAVAVSGFHASRISLDDQRSPHPIPPATFNQNCRSALPQWVEYMSRGSSGTRYKGHHVKHLTASSCAKSFKGHQASQLVSYDPIYQSPPTSNAEGKVSDSDGRNESSSRFPFQKWMGSLQRRINQPSFDETTSGNRVLSWVWALEEEACNSKPVGSAHIRSSSASSFRYVSATRSASTSFAGSRTNTALSQCLSQADFEAELAKVPSRSSDDNKMVYVTMLASLPSSHLGLRRSVNRNLCDILQLHEEILNEVGRAVLQSDDMEVNQSGSAALTRAGPTKEGLESSQVASYDVDRPERTQYPPGALAGPQVVAEVSRVFEKKMSRFFIYEEYGAKYEMILQDIASVGEILPGWEGNQKGLEALSTLISSSHVPGRDSRRASTLKDLLVKPIQRICKYPLLFGELLKYTPIFDCPNAHMAASSVLARFREANFEINKVTSDPHMMGTLSRTWLLQDRLVFPNRNFDSVSKDRVRSFGHIRLCGTLHVCWQNRNHVDGQYLICLLYHDVLCLAYAGKVDPIYVLKACINVHEIKVEDADNGRGLQCHSAPFSWKVVFESNHRIFEIIMTACSPKEELEWRARLTSPLTGKQSDVSPAYTFLDMDITSLGTIKTRLSVRRATTSCPKPALYQVILKNTSEVIQSNSRNPAFSWNFYTSFKRQIGQGISLNRYEEAQRNEYRELPRQKNRRLEAEIVF</sequence>
<reference evidence="3 4" key="1">
    <citation type="journal article" date="2018" name="PLoS Genet.">
        <title>Repeat elements organise 3D genome structure and mediate transcription in the filamentous fungus Epichloe festucae.</title>
        <authorList>
            <person name="Winter D.J."/>
            <person name="Ganley A.R.D."/>
            <person name="Young C.A."/>
            <person name="Liachko I."/>
            <person name="Schardl C.L."/>
            <person name="Dupont P.Y."/>
            <person name="Berry D."/>
            <person name="Ram A."/>
            <person name="Scott B."/>
            <person name="Cox M.P."/>
        </authorList>
    </citation>
    <scope>NUCLEOTIDE SEQUENCE [LARGE SCALE GENOMIC DNA]</scope>
    <source>
        <strain evidence="3 4">Fl1</strain>
    </source>
</reference>
<dbReference type="PANTHER" id="PTHR45818">
    <property type="entry name" value="PROTEIN VAV"/>
    <property type="match status" value="1"/>
</dbReference>
<accession>A0A7S9PV58</accession>
<keyword evidence="4" id="KW-1185">Reference proteome</keyword>
<organism evidence="3 4">
    <name type="scientific">Epichloe festucae (strain Fl1)</name>
    <dbReference type="NCBI Taxonomy" id="877507"/>
    <lineage>
        <taxon>Eukaryota</taxon>
        <taxon>Fungi</taxon>
        <taxon>Dikarya</taxon>
        <taxon>Ascomycota</taxon>
        <taxon>Pezizomycotina</taxon>
        <taxon>Sordariomycetes</taxon>
        <taxon>Hypocreomycetidae</taxon>
        <taxon>Hypocreales</taxon>
        <taxon>Clavicipitaceae</taxon>
        <taxon>Epichloe</taxon>
    </lineage>
</organism>
<evidence type="ECO:0000313" key="3">
    <source>
        <dbReference type="EMBL" id="QPG99381.1"/>
    </source>
</evidence>